<dbReference type="Proteomes" id="UP000831327">
    <property type="component" value="Chromosome"/>
</dbReference>
<reference evidence="2 3" key="1">
    <citation type="journal article" date="2016" name="Microbes Environ.">
        <title>Phylogenetically diverse aerobic anoxygenic phototrophic bacteria isolated from epilithic biofilms in Tama river, Japan.</title>
        <authorList>
            <person name="Hirose S."/>
            <person name="Matsuura K."/>
            <person name="Haruta S."/>
        </authorList>
    </citation>
    <scope>NUCLEOTIDE SEQUENCE [LARGE SCALE GENOMIC DNA]</scope>
    <source>
        <strain evidence="2 3">S08</strain>
    </source>
</reference>
<accession>A0ABN6P2K2</accession>
<name>A0ABN6P2K2_9PROT</name>
<sequence>MAKVDGLVPADRGNALGQRRRGGIRRGDGWGGQGGVPGDVARGMAPVGHALVPSVPGGPAEAELGAIAAGGQAGLHRAEPEGLAGRGTSHDWLFRKRCESVVPL</sequence>
<organism evidence="2 3">
    <name type="scientific">Roseomonas fluvialis</name>
    <dbReference type="NCBI Taxonomy" id="1750527"/>
    <lineage>
        <taxon>Bacteria</taxon>
        <taxon>Pseudomonadati</taxon>
        <taxon>Pseudomonadota</taxon>
        <taxon>Alphaproteobacteria</taxon>
        <taxon>Acetobacterales</taxon>
        <taxon>Roseomonadaceae</taxon>
        <taxon>Roseomonas</taxon>
    </lineage>
</organism>
<gene>
    <name evidence="2" type="ORF">Rmf_21320</name>
</gene>
<keyword evidence="3" id="KW-1185">Reference proteome</keyword>
<evidence type="ECO:0000313" key="2">
    <source>
        <dbReference type="EMBL" id="BDG72203.1"/>
    </source>
</evidence>
<proteinExistence type="predicted"/>
<dbReference type="EMBL" id="AP025637">
    <property type="protein sequence ID" value="BDG72203.1"/>
    <property type="molecule type" value="Genomic_DNA"/>
</dbReference>
<evidence type="ECO:0000313" key="3">
    <source>
        <dbReference type="Proteomes" id="UP000831327"/>
    </source>
</evidence>
<evidence type="ECO:0000256" key="1">
    <source>
        <dbReference type="SAM" id="MobiDB-lite"/>
    </source>
</evidence>
<protein>
    <submittedName>
        <fullName evidence="2">Uncharacterized protein</fullName>
    </submittedName>
</protein>
<feature type="region of interest" description="Disordered" evidence="1">
    <location>
        <begin position="1"/>
        <end position="42"/>
    </location>
</feature>